<reference evidence="1 2" key="1">
    <citation type="journal article" date="2014" name="Genome Announc.">
        <title>Draft Genome Sequences of Two Vibrionaceae Species, Vibrio ponticus C121 and Photobacterium aphoticum C119, Isolated as Coral Reef Microbiota.</title>
        <authorList>
            <person name="Al-saari N."/>
            <person name="Meirelles P.M."/>
            <person name="Mino S."/>
            <person name="Suda W."/>
            <person name="Oshima K."/>
            <person name="Hattori M."/>
            <person name="Ohkuma M."/>
            <person name="Thompson F.L."/>
            <person name="Gomez-Gil B."/>
            <person name="Sawabe T."/>
            <person name="Sawabe T."/>
        </authorList>
    </citation>
    <scope>NUCLEOTIDE SEQUENCE [LARGE SCALE GENOMIC DNA]</scope>
    <source>
        <strain evidence="1 2">JCM 19237</strain>
    </source>
</reference>
<proteinExistence type="predicted"/>
<accession>A0A090QQL6</accession>
<gene>
    <name evidence="1" type="ORF">JCM19237_2260</name>
</gene>
<dbReference type="Proteomes" id="UP000029227">
    <property type="component" value="Unassembled WGS sequence"/>
</dbReference>
<evidence type="ECO:0000313" key="1">
    <source>
        <dbReference type="EMBL" id="GAL04109.1"/>
    </source>
</evidence>
<protein>
    <submittedName>
        <fullName evidence="1">Uncharacterized protein</fullName>
    </submittedName>
</protein>
<organism evidence="1 2">
    <name type="scientific">Photobacterium aphoticum</name>
    <dbReference type="NCBI Taxonomy" id="754436"/>
    <lineage>
        <taxon>Bacteria</taxon>
        <taxon>Pseudomonadati</taxon>
        <taxon>Pseudomonadota</taxon>
        <taxon>Gammaproteobacteria</taxon>
        <taxon>Vibrionales</taxon>
        <taxon>Vibrionaceae</taxon>
        <taxon>Photobacterium</taxon>
    </lineage>
</organism>
<dbReference type="AlphaFoldDB" id="A0A090QQL6"/>
<sequence>MNKFNLAAALEEKKIKTLTVVSNSRITPNMHRVVFGGEDIARFPLIVPFIRQVAV</sequence>
<comment type="caution">
    <text evidence="1">The sequence shown here is derived from an EMBL/GenBank/DDBJ whole genome shotgun (WGS) entry which is preliminary data.</text>
</comment>
<dbReference type="EMBL" id="BBMN01000003">
    <property type="protein sequence ID" value="GAL04109.1"/>
    <property type="molecule type" value="Genomic_DNA"/>
</dbReference>
<dbReference type="STRING" id="754436.JCM19237_2260"/>
<dbReference type="Gene3D" id="2.40.30.10">
    <property type="entry name" value="Translation factors"/>
    <property type="match status" value="1"/>
</dbReference>
<name>A0A090QQL6_9GAMM</name>
<evidence type="ECO:0000313" key="2">
    <source>
        <dbReference type="Proteomes" id="UP000029227"/>
    </source>
</evidence>